<dbReference type="FunFam" id="1.10.750.20:FF:000001">
    <property type="entry name" value="Ankyrin repeat and SOCS box containing 1"/>
    <property type="match status" value="1"/>
</dbReference>
<dbReference type="EMBL" id="BGPR01038217">
    <property type="protein sequence ID" value="GBO14018.1"/>
    <property type="molecule type" value="Genomic_DNA"/>
</dbReference>
<dbReference type="InterPro" id="IPR036036">
    <property type="entry name" value="SOCS_box-like_dom_sf"/>
</dbReference>
<sequence>MNYVVQKAKTAERMFLLFQLYYLCLHSPKAVKSLRYIWRSIPEPYFSHEEIVSAFDGVIPEDEANIIAGCYISKVHEETPFVMKITPRSLQHLCRVAIRNRLNCNFHLPHGISQFPIPNILKAYLNIES</sequence>
<organism evidence="2 3">
    <name type="scientific">Araneus ventricosus</name>
    <name type="common">Orbweaver spider</name>
    <name type="synonym">Epeira ventricosa</name>
    <dbReference type="NCBI Taxonomy" id="182803"/>
    <lineage>
        <taxon>Eukaryota</taxon>
        <taxon>Metazoa</taxon>
        <taxon>Ecdysozoa</taxon>
        <taxon>Arthropoda</taxon>
        <taxon>Chelicerata</taxon>
        <taxon>Arachnida</taxon>
        <taxon>Araneae</taxon>
        <taxon>Araneomorphae</taxon>
        <taxon>Entelegynae</taxon>
        <taxon>Araneoidea</taxon>
        <taxon>Araneidae</taxon>
        <taxon>Araneus</taxon>
    </lineage>
</organism>
<dbReference type="Pfam" id="PF07525">
    <property type="entry name" value="SOCS_box"/>
    <property type="match status" value="1"/>
</dbReference>
<evidence type="ECO:0000259" key="1">
    <source>
        <dbReference type="PROSITE" id="PS50225"/>
    </source>
</evidence>
<accession>A0A4Y2UMC1</accession>
<dbReference type="GO" id="GO:0035556">
    <property type="term" value="P:intracellular signal transduction"/>
    <property type="evidence" value="ECO:0007669"/>
    <property type="project" value="InterPro"/>
</dbReference>
<dbReference type="Gene3D" id="1.10.750.20">
    <property type="entry name" value="SOCS box"/>
    <property type="match status" value="1"/>
</dbReference>
<comment type="caution">
    <text evidence="2">The sequence shown here is derived from an EMBL/GenBank/DDBJ whole genome shotgun (WGS) entry which is preliminary data.</text>
</comment>
<feature type="domain" description="SOCS box" evidence="1">
    <location>
        <begin position="80"/>
        <end position="129"/>
    </location>
</feature>
<dbReference type="Proteomes" id="UP000499080">
    <property type="component" value="Unassembled WGS sequence"/>
</dbReference>
<proteinExistence type="predicted"/>
<dbReference type="SMART" id="SM00969">
    <property type="entry name" value="SOCS_box"/>
    <property type="match status" value="1"/>
</dbReference>
<dbReference type="OrthoDB" id="6418867at2759"/>
<dbReference type="SUPFAM" id="SSF158235">
    <property type="entry name" value="SOCS box-like"/>
    <property type="match status" value="1"/>
</dbReference>
<dbReference type="InterPro" id="IPR001496">
    <property type="entry name" value="SOCS_box"/>
</dbReference>
<reference evidence="2 3" key="1">
    <citation type="journal article" date="2019" name="Sci. Rep.">
        <title>Orb-weaving spider Araneus ventricosus genome elucidates the spidroin gene catalogue.</title>
        <authorList>
            <person name="Kono N."/>
            <person name="Nakamura H."/>
            <person name="Ohtoshi R."/>
            <person name="Moran D.A.P."/>
            <person name="Shinohara A."/>
            <person name="Yoshida Y."/>
            <person name="Fujiwara M."/>
            <person name="Mori M."/>
            <person name="Tomita M."/>
            <person name="Arakawa K."/>
        </authorList>
    </citation>
    <scope>NUCLEOTIDE SEQUENCE [LARGE SCALE GENOMIC DNA]</scope>
</reference>
<dbReference type="CDD" id="cd03716">
    <property type="entry name" value="SOCS_ASB_like"/>
    <property type="match status" value="1"/>
</dbReference>
<keyword evidence="3" id="KW-1185">Reference proteome</keyword>
<evidence type="ECO:0000313" key="3">
    <source>
        <dbReference type="Proteomes" id="UP000499080"/>
    </source>
</evidence>
<name>A0A4Y2UMC1_ARAVE</name>
<dbReference type="PROSITE" id="PS50225">
    <property type="entry name" value="SOCS"/>
    <property type="match status" value="1"/>
</dbReference>
<protein>
    <recommendedName>
        <fullName evidence="1">SOCS box domain-containing protein</fullName>
    </recommendedName>
</protein>
<evidence type="ECO:0000313" key="2">
    <source>
        <dbReference type="EMBL" id="GBO14018.1"/>
    </source>
</evidence>
<dbReference type="AlphaFoldDB" id="A0A4Y2UMC1"/>
<gene>
    <name evidence="2" type="ORF">AVEN_263795_1</name>
</gene>